<organism evidence="2 3">
    <name type="scientific">Aspergillus indologenus CBS 114.80</name>
    <dbReference type="NCBI Taxonomy" id="1450541"/>
    <lineage>
        <taxon>Eukaryota</taxon>
        <taxon>Fungi</taxon>
        <taxon>Dikarya</taxon>
        <taxon>Ascomycota</taxon>
        <taxon>Pezizomycotina</taxon>
        <taxon>Eurotiomycetes</taxon>
        <taxon>Eurotiomycetidae</taxon>
        <taxon>Eurotiales</taxon>
        <taxon>Aspergillaceae</taxon>
        <taxon>Aspergillus</taxon>
        <taxon>Aspergillus subgen. Circumdati</taxon>
    </lineage>
</organism>
<evidence type="ECO:0000256" key="1">
    <source>
        <dbReference type="SAM" id="MobiDB-lite"/>
    </source>
</evidence>
<evidence type="ECO:0000313" key="3">
    <source>
        <dbReference type="Proteomes" id="UP000248817"/>
    </source>
</evidence>
<feature type="region of interest" description="Disordered" evidence="1">
    <location>
        <begin position="1"/>
        <end position="99"/>
    </location>
</feature>
<dbReference type="AlphaFoldDB" id="A0A2V5I4X4"/>
<sequence>MDRITENLEYAKNQATEAWTRNMHGNSGQGSSSMMNNNSHPSYMDQARDMLGGHGENQSYMDQARGKANDMLNRAGDMMGRTQDSAKDRMSEMEPKADE</sequence>
<feature type="compositionally biased region" description="Basic and acidic residues" evidence="1">
    <location>
        <begin position="84"/>
        <end position="99"/>
    </location>
</feature>
<dbReference type="EMBL" id="KZ825533">
    <property type="protein sequence ID" value="PYI29294.1"/>
    <property type="molecule type" value="Genomic_DNA"/>
</dbReference>
<protein>
    <submittedName>
        <fullName evidence="2">Uncharacterized protein</fullName>
    </submittedName>
</protein>
<dbReference type="Proteomes" id="UP000248817">
    <property type="component" value="Unassembled WGS sequence"/>
</dbReference>
<proteinExistence type="predicted"/>
<evidence type="ECO:0000313" key="2">
    <source>
        <dbReference type="EMBL" id="PYI29294.1"/>
    </source>
</evidence>
<accession>A0A2V5I4X4</accession>
<gene>
    <name evidence="2" type="ORF">BP00DRAFT_458723</name>
</gene>
<reference evidence="2 3" key="1">
    <citation type="submission" date="2018-02" db="EMBL/GenBank/DDBJ databases">
        <title>The genomes of Aspergillus section Nigri reveals drivers in fungal speciation.</title>
        <authorList>
            <consortium name="DOE Joint Genome Institute"/>
            <person name="Vesth T.C."/>
            <person name="Nybo J."/>
            <person name="Theobald S."/>
            <person name="Brandl J."/>
            <person name="Frisvad J.C."/>
            <person name="Nielsen K.F."/>
            <person name="Lyhne E.K."/>
            <person name="Kogle M.E."/>
            <person name="Kuo A."/>
            <person name="Riley R."/>
            <person name="Clum A."/>
            <person name="Nolan M."/>
            <person name="Lipzen A."/>
            <person name="Salamov A."/>
            <person name="Henrissat B."/>
            <person name="Wiebenga A."/>
            <person name="De vries R.P."/>
            <person name="Grigoriev I.V."/>
            <person name="Mortensen U.H."/>
            <person name="Andersen M.R."/>
            <person name="Baker S.E."/>
        </authorList>
    </citation>
    <scope>NUCLEOTIDE SEQUENCE [LARGE SCALE GENOMIC DNA]</scope>
    <source>
        <strain evidence="2 3">CBS 114.80</strain>
    </source>
</reference>
<feature type="compositionally biased region" description="Low complexity" evidence="1">
    <location>
        <begin position="22"/>
        <end position="40"/>
    </location>
</feature>
<name>A0A2V5I4X4_9EURO</name>
<keyword evidence="3" id="KW-1185">Reference proteome</keyword>